<proteinExistence type="predicted"/>
<protein>
    <recommendedName>
        <fullName evidence="4">WxL domain-containing protein</fullName>
    </recommendedName>
</protein>
<organism evidence="2 3">
    <name type="scientific">Compostibacter hankyongensis</name>
    <dbReference type="NCBI Taxonomy" id="1007089"/>
    <lineage>
        <taxon>Bacteria</taxon>
        <taxon>Pseudomonadati</taxon>
        <taxon>Bacteroidota</taxon>
        <taxon>Chitinophagia</taxon>
        <taxon>Chitinophagales</taxon>
        <taxon>Chitinophagaceae</taxon>
        <taxon>Compostibacter</taxon>
    </lineage>
</organism>
<feature type="signal peptide" evidence="1">
    <location>
        <begin position="1"/>
        <end position="24"/>
    </location>
</feature>
<reference evidence="3" key="1">
    <citation type="journal article" date="2019" name="Int. J. Syst. Evol. Microbiol.">
        <title>The Global Catalogue of Microorganisms (GCM) 10K type strain sequencing project: providing services to taxonomists for standard genome sequencing and annotation.</title>
        <authorList>
            <consortium name="The Broad Institute Genomics Platform"/>
            <consortium name="The Broad Institute Genome Sequencing Center for Infectious Disease"/>
            <person name="Wu L."/>
            <person name="Ma J."/>
        </authorList>
    </citation>
    <scope>NUCLEOTIDE SEQUENCE [LARGE SCALE GENOMIC DNA]</scope>
    <source>
        <strain evidence="3">JCM 17664</strain>
    </source>
</reference>
<accession>A0ABP8FQ44</accession>
<comment type="caution">
    <text evidence="2">The sequence shown here is derived from an EMBL/GenBank/DDBJ whole genome shotgun (WGS) entry which is preliminary data.</text>
</comment>
<dbReference type="RefSeq" id="WP_344978103.1">
    <property type="nucleotide sequence ID" value="NZ_BAABFN010000002.1"/>
</dbReference>
<keyword evidence="3" id="KW-1185">Reference proteome</keyword>
<gene>
    <name evidence="2" type="ORF">GCM10023143_16300</name>
</gene>
<evidence type="ECO:0000313" key="3">
    <source>
        <dbReference type="Proteomes" id="UP001501207"/>
    </source>
</evidence>
<evidence type="ECO:0000256" key="1">
    <source>
        <dbReference type="SAM" id="SignalP"/>
    </source>
</evidence>
<sequence length="179" mass="18820">MKKCFLYTMVLPAILLGLHQTAKGQNTTGTTTLKIRLVDALNITVNQSEVELAFETAGDYQAGKQVLMANHLTVSSNQAYSLNVKAADADLPGTASGNAATIAANTVSVTLQSGDLGNDPTPVTLSTTDQQLVTEATPVMNKNIDVEYAIPGTVSSTDAILGKPADTYHTTLTYTISQD</sequence>
<keyword evidence="1" id="KW-0732">Signal</keyword>
<name>A0ABP8FQ44_9BACT</name>
<dbReference type="EMBL" id="BAABFN010000002">
    <property type="protein sequence ID" value="GAA4308715.1"/>
    <property type="molecule type" value="Genomic_DNA"/>
</dbReference>
<feature type="chain" id="PRO_5045235434" description="WxL domain-containing protein" evidence="1">
    <location>
        <begin position="25"/>
        <end position="179"/>
    </location>
</feature>
<evidence type="ECO:0000313" key="2">
    <source>
        <dbReference type="EMBL" id="GAA4308715.1"/>
    </source>
</evidence>
<dbReference type="Proteomes" id="UP001501207">
    <property type="component" value="Unassembled WGS sequence"/>
</dbReference>
<evidence type="ECO:0008006" key="4">
    <source>
        <dbReference type="Google" id="ProtNLM"/>
    </source>
</evidence>